<dbReference type="Proteomes" id="UP000689195">
    <property type="component" value="Unassembled WGS sequence"/>
</dbReference>
<evidence type="ECO:0000256" key="3">
    <source>
        <dbReference type="ARBA" id="ARBA00022786"/>
    </source>
</evidence>
<dbReference type="PANTHER" id="PTHR43982:SF1">
    <property type="entry name" value="UBIQUITIN CARBOXYL-TERMINAL HYDROLASE 14"/>
    <property type="match status" value="1"/>
</dbReference>
<dbReference type="PANTHER" id="PTHR43982">
    <property type="entry name" value="UBIQUITIN CARBOXYL-TERMINAL HYDROLASE"/>
    <property type="match status" value="1"/>
</dbReference>
<comment type="similarity">
    <text evidence="6">Belongs to the peptidase C19 family.</text>
</comment>
<dbReference type="InterPro" id="IPR028889">
    <property type="entry name" value="USP"/>
</dbReference>
<reference evidence="8" key="1">
    <citation type="submission" date="2021-01" db="EMBL/GenBank/DDBJ databases">
        <authorList>
            <consortium name="Genoscope - CEA"/>
            <person name="William W."/>
        </authorList>
    </citation>
    <scope>NUCLEOTIDE SEQUENCE</scope>
</reference>
<dbReference type="AlphaFoldDB" id="A0A8S1U7L4"/>
<evidence type="ECO:0000256" key="4">
    <source>
        <dbReference type="ARBA" id="ARBA00022801"/>
    </source>
</evidence>
<dbReference type="GO" id="GO:0004843">
    <property type="term" value="F:cysteine-type deubiquitinase activity"/>
    <property type="evidence" value="ECO:0007669"/>
    <property type="project" value="UniProtKB-UniRule"/>
</dbReference>
<dbReference type="EC" id="3.4.19.12" evidence="6"/>
<dbReference type="PROSITE" id="PS50235">
    <property type="entry name" value="USP_3"/>
    <property type="match status" value="1"/>
</dbReference>
<dbReference type="PROSITE" id="PS00972">
    <property type="entry name" value="USP_1"/>
    <property type="match status" value="1"/>
</dbReference>
<protein>
    <recommendedName>
        <fullName evidence="6">Ubiquitin carboxyl-terminal hydrolase</fullName>
        <ecNumber evidence="6">3.4.19.12</ecNumber>
    </recommendedName>
</protein>
<keyword evidence="3 6" id="KW-0833">Ubl conjugation pathway</keyword>
<keyword evidence="9" id="KW-1185">Reference proteome</keyword>
<dbReference type="PROSITE" id="PS00973">
    <property type="entry name" value="USP_2"/>
    <property type="match status" value="1"/>
</dbReference>
<name>A0A8S1U7L4_9CILI</name>
<dbReference type="InterPro" id="IPR018200">
    <property type="entry name" value="USP_CS"/>
</dbReference>
<dbReference type="GO" id="GO:0061136">
    <property type="term" value="P:regulation of proteasomal protein catabolic process"/>
    <property type="evidence" value="ECO:0007669"/>
    <property type="project" value="TreeGrafter"/>
</dbReference>
<dbReference type="GO" id="GO:0016579">
    <property type="term" value="P:protein deubiquitination"/>
    <property type="evidence" value="ECO:0007669"/>
    <property type="project" value="InterPro"/>
</dbReference>
<evidence type="ECO:0000313" key="8">
    <source>
        <dbReference type="EMBL" id="CAD8159349.1"/>
    </source>
</evidence>
<keyword evidence="2 6" id="KW-0645">Protease</keyword>
<dbReference type="EMBL" id="CAJJDO010000033">
    <property type="protein sequence ID" value="CAD8159349.1"/>
    <property type="molecule type" value="Genomic_DNA"/>
</dbReference>
<sequence length="516" mass="61734">MNSQNIIINENVTRQLMEAGYTYEQSILAIQATNLFGDNKNLNQYLAFAKNNYNDLYQIVHSEIQNNQNQNNLQQQQNTNQYYDIQNSTKRRSKFTFIPVGLVNIGNICYFNSLLQLMLNNPIFVKTIFNYKVQYCNDKYDNFLNSLQKLFANLLISNQNYYDASEVLQFMCWDSQDIKLVGNQQDFTELCELFLQKVDQSLQEKQHQSSQNQSNLNVKDFFTNQMLNQQFVLRYQTKQHQIFIPANLNYSNIYNTLYNEFQQQKLTNIPENLFFQISRYQYNRNIQNMVKLTQDFTLHQEIYIDFILKDIYQVNNLFQRFNGNINDNQQIKTNLDPQKVQKQISSFQEIIDYYRVLQNDIMVQQLSLDLDLLKVQQSVQNDNKKGEYRWLNQQLSQFCFKKYYLHSIVIHLGNANQGHYFIYIYNFSKQQWFQYNDSIVEQISESEVMRLSKNNAYIVTYVSDQQRQQIKQQEEIAEIILQNDLSQELYENLGLLQMIPINLFQEIYQQNLNNIT</sequence>
<dbReference type="Pfam" id="PF00443">
    <property type="entry name" value="UCH"/>
    <property type="match status" value="1"/>
</dbReference>
<keyword evidence="5 6" id="KW-0788">Thiol protease</keyword>
<accession>A0A8S1U7L4</accession>
<keyword evidence="4 6" id="KW-0378">Hydrolase</keyword>
<dbReference type="GO" id="GO:0070628">
    <property type="term" value="F:proteasome binding"/>
    <property type="evidence" value="ECO:0007669"/>
    <property type="project" value="TreeGrafter"/>
</dbReference>
<dbReference type="InterPro" id="IPR001394">
    <property type="entry name" value="Peptidase_C19_UCH"/>
</dbReference>
<evidence type="ECO:0000256" key="6">
    <source>
        <dbReference type="RuleBase" id="RU366025"/>
    </source>
</evidence>
<dbReference type="InterPro" id="IPR044635">
    <property type="entry name" value="UBP14-like"/>
</dbReference>
<proteinExistence type="inferred from homology"/>
<evidence type="ECO:0000259" key="7">
    <source>
        <dbReference type="PROSITE" id="PS50235"/>
    </source>
</evidence>
<comment type="catalytic activity">
    <reaction evidence="1 6">
        <text>Thiol-dependent hydrolysis of ester, thioester, amide, peptide and isopeptide bonds formed by the C-terminal Gly of ubiquitin (a 76-residue protein attached to proteins as an intracellular targeting signal).</text>
        <dbReference type="EC" id="3.4.19.12"/>
    </reaction>
</comment>
<comment type="caution">
    <text evidence="8">The sequence shown here is derived from an EMBL/GenBank/DDBJ whole genome shotgun (WGS) entry which is preliminary data.</text>
</comment>
<feature type="domain" description="USP" evidence="7">
    <location>
        <begin position="100"/>
        <end position="464"/>
    </location>
</feature>
<evidence type="ECO:0000256" key="1">
    <source>
        <dbReference type="ARBA" id="ARBA00000707"/>
    </source>
</evidence>
<evidence type="ECO:0000313" key="9">
    <source>
        <dbReference type="Proteomes" id="UP000689195"/>
    </source>
</evidence>
<evidence type="ECO:0000256" key="2">
    <source>
        <dbReference type="ARBA" id="ARBA00022670"/>
    </source>
</evidence>
<dbReference type="GO" id="GO:0043161">
    <property type="term" value="P:proteasome-mediated ubiquitin-dependent protein catabolic process"/>
    <property type="evidence" value="ECO:0007669"/>
    <property type="project" value="InterPro"/>
</dbReference>
<evidence type="ECO:0000256" key="5">
    <source>
        <dbReference type="ARBA" id="ARBA00022807"/>
    </source>
</evidence>
<gene>
    <name evidence="8" type="ORF">PPENT_87.1.T0330087</name>
</gene>
<dbReference type="OrthoDB" id="2420415at2759"/>
<organism evidence="8 9">
    <name type="scientific">Paramecium pentaurelia</name>
    <dbReference type="NCBI Taxonomy" id="43138"/>
    <lineage>
        <taxon>Eukaryota</taxon>
        <taxon>Sar</taxon>
        <taxon>Alveolata</taxon>
        <taxon>Ciliophora</taxon>
        <taxon>Intramacronucleata</taxon>
        <taxon>Oligohymenophorea</taxon>
        <taxon>Peniculida</taxon>
        <taxon>Parameciidae</taxon>
        <taxon>Paramecium</taxon>
    </lineage>
</organism>